<gene>
    <name evidence="2 3" type="primary">LOC110973737</name>
</gene>
<dbReference type="OrthoDB" id="5984880at2759"/>
<evidence type="ECO:0000313" key="3">
    <source>
        <dbReference type="RefSeq" id="XP_022080482.1"/>
    </source>
</evidence>
<dbReference type="RefSeq" id="XP_022080482.1">
    <property type="nucleotide sequence ID" value="XM_022224790.1"/>
</dbReference>
<dbReference type="RefSeq" id="XP_022080481.1">
    <property type="nucleotide sequence ID" value="XM_022224789.1"/>
</dbReference>
<dbReference type="CDD" id="cd02440">
    <property type="entry name" value="AdoMet_MTases"/>
    <property type="match status" value="1"/>
</dbReference>
<organism evidence="1 3">
    <name type="scientific">Acanthaster planci</name>
    <name type="common">Crown-of-thorns starfish</name>
    <dbReference type="NCBI Taxonomy" id="133434"/>
    <lineage>
        <taxon>Eukaryota</taxon>
        <taxon>Metazoa</taxon>
        <taxon>Echinodermata</taxon>
        <taxon>Eleutherozoa</taxon>
        <taxon>Asterozoa</taxon>
        <taxon>Asteroidea</taxon>
        <taxon>Valvatacea</taxon>
        <taxon>Valvatida</taxon>
        <taxon>Acanthasteridae</taxon>
        <taxon>Acanthaster</taxon>
    </lineage>
</organism>
<dbReference type="InterPro" id="IPR029063">
    <property type="entry name" value="SAM-dependent_MTases_sf"/>
</dbReference>
<reference evidence="2 3" key="1">
    <citation type="submission" date="2025-04" db="UniProtKB">
        <authorList>
            <consortium name="RefSeq"/>
        </authorList>
    </citation>
    <scope>IDENTIFICATION</scope>
</reference>
<dbReference type="Pfam" id="PF13489">
    <property type="entry name" value="Methyltransf_23"/>
    <property type="match status" value="1"/>
</dbReference>
<dbReference type="AlphaFoldDB" id="A0A8B7XK22"/>
<dbReference type="SUPFAM" id="SSF53335">
    <property type="entry name" value="S-adenosyl-L-methionine-dependent methyltransferases"/>
    <property type="match status" value="1"/>
</dbReference>
<dbReference type="Gene3D" id="3.40.50.150">
    <property type="entry name" value="Vaccinia Virus protein VP39"/>
    <property type="match status" value="1"/>
</dbReference>
<sequence length="312" mass="35655">MKTLDETYYVQTLEAFIERCDQEQVTLAWIRAKMPSLLKAVRWPVSTAEVVRVIGVGSGKGIMDVDVLKLVQRECPENPIHCIGIEPNPDELARFKKRAAEEKSFSLGRTTFEWHEKISEDFESLLPSRPDNRYHVIHMFQMLYHVRDMEETIQNYYNNLTEGGLMVITIASKDGNDLLKAFEDYEATIPNLHDLPAQNMKRYSDDVLPILRRHAVPYRLETVAYRVDVSECFVQGSLAGKMLLDFICLTNATCVYQSLAESDRSALLNSLSNYCKLEGDGRRMLTLTFDCITCYKGSQPWMCNGVVEQDGV</sequence>
<proteinExistence type="predicted"/>
<accession>A0A8B7XK22</accession>
<dbReference type="OMA" id="EETHYVQ"/>
<dbReference type="GeneID" id="110973737"/>
<keyword evidence="1" id="KW-1185">Reference proteome</keyword>
<evidence type="ECO:0000313" key="1">
    <source>
        <dbReference type="Proteomes" id="UP000694845"/>
    </source>
</evidence>
<dbReference type="KEGG" id="aplc:110973737"/>
<name>A0A8B7XK22_ACAPL</name>
<evidence type="ECO:0000313" key="2">
    <source>
        <dbReference type="RefSeq" id="XP_022080481.1"/>
    </source>
</evidence>
<dbReference type="Proteomes" id="UP000694845">
    <property type="component" value="Unplaced"/>
</dbReference>
<protein>
    <submittedName>
        <fullName evidence="2 3">Histamine N-methyltransferase A-like</fullName>
    </submittedName>
</protein>